<dbReference type="PANTHER" id="PTHR22762:SF133">
    <property type="entry name" value="P-TYPE DOMAIN-CONTAINING PROTEIN"/>
    <property type="match status" value="1"/>
</dbReference>
<dbReference type="InterPro" id="IPR048395">
    <property type="entry name" value="Glyco_hydro_31_C"/>
</dbReference>
<feature type="non-terminal residue" evidence="2">
    <location>
        <position position="93"/>
    </location>
</feature>
<proteinExistence type="predicted"/>
<comment type="caution">
    <text evidence="2">The sequence shown here is derived from an EMBL/GenBank/DDBJ whole genome shotgun (WGS) entry which is preliminary data.</text>
</comment>
<dbReference type="Pfam" id="PF21365">
    <property type="entry name" value="Glyco_hydro_31_3rd"/>
    <property type="match status" value="1"/>
</dbReference>
<dbReference type="AlphaFoldDB" id="A0A9X9Q4Z9"/>
<dbReference type="PANTHER" id="PTHR22762">
    <property type="entry name" value="ALPHA-GLUCOSIDASE"/>
    <property type="match status" value="1"/>
</dbReference>
<dbReference type="GO" id="GO:0004558">
    <property type="term" value="F:alpha-1,4-glucosidase activity"/>
    <property type="evidence" value="ECO:0007669"/>
    <property type="project" value="TreeGrafter"/>
</dbReference>
<keyword evidence="3" id="KW-1185">Reference proteome</keyword>
<gene>
    <name evidence="2" type="ORF">BN2614_LOCUS3</name>
</gene>
<dbReference type="Gene3D" id="2.60.40.1180">
    <property type="entry name" value="Golgi alpha-mannosidase II"/>
    <property type="match status" value="2"/>
</dbReference>
<dbReference type="Proteomes" id="UP000269945">
    <property type="component" value="Unassembled WGS sequence"/>
</dbReference>
<evidence type="ECO:0000313" key="2">
    <source>
        <dbReference type="EMBL" id="VCX17256.1"/>
    </source>
</evidence>
<dbReference type="InterPro" id="IPR013780">
    <property type="entry name" value="Glyco_hydro_b"/>
</dbReference>
<name>A0A9X9Q4Z9_GULGU</name>
<sequence>DTWGIHEQFLWGPGLLITPVLYEGVDRVKAYIPDAIWYDFETGVAIQWRKQLVEMLLPLDKIGLHLRGGFIFPFQQPNTTTEASRKNSLGLIV</sequence>
<accession>A0A9X9Q4Z9</accession>
<organism evidence="2 3">
    <name type="scientific">Gulo gulo</name>
    <name type="common">Wolverine</name>
    <name type="synonym">Gluton</name>
    <dbReference type="NCBI Taxonomy" id="48420"/>
    <lineage>
        <taxon>Eukaryota</taxon>
        <taxon>Metazoa</taxon>
        <taxon>Chordata</taxon>
        <taxon>Craniata</taxon>
        <taxon>Vertebrata</taxon>
        <taxon>Euteleostomi</taxon>
        <taxon>Mammalia</taxon>
        <taxon>Eutheria</taxon>
        <taxon>Laurasiatheria</taxon>
        <taxon>Carnivora</taxon>
        <taxon>Caniformia</taxon>
        <taxon>Musteloidea</taxon>
        <taxon>Mustelidae</taxon>
        <taxon>Guloninae</taxon>
        <taxon>Gulo</taxon>
    </lineage>
</organism>
<dbReference type="SUPFAM" id="SSF51011">
    <property type="entry name" value="Glycosyl hydrolase domain"/>
    <property type="match status" value="1"/>
</dbReference>
<evidence type="ECO:0000313" key="3">
    <source>
        <dbReference type="Proteomes" id="UP000269945"/>
    </source>
</evidence>
<evidence type="ECO:0000259" key="1">
    <source>
        <dbReference type="Pfam" id="PF21365"/>
    </source>
</evidence>
<feature type="non-terminal residue" evidence="2">
    <location>
        <position position="1"/>
    </location>
</feature>
<dbReference type="EMBL" id="CYRY02036347">
    <property type="protein sequence ID" value="VCX17256.1"/>
    <property type="molecule type" value="Genomic_DNA"/>
</dbReference>
<protein>
    <recommendedName>
        <fullName evidence="1">Glycosyl hydrolase family 31 C-terminal domain-containing protein</fullName>
    </recommendedName>
</protein>
<reference evidence="2 3" key="1">
    <citation type="submission" date="2018-10" db="EMBL/GenBank/DDBJ databases">
        <authorList>
            <person name="Ekblom R."/>
            <person name="Jareborg N."/>
        </authorList>
    </citation>
    <scope>NUCLEOTIDE SEQUENCE [LARGE SCALE GENOMIC DNA]</scope>
    <source>
        <tissue evidence="2">Muscle</tissue>
    </source>
</reference>
<feature type="domain" description="Glycosyl hydrolase family 31 C-terminal" evidence="1">
    <location>
        <begin position="2"/>
        <end position="71"/>
    </location>
</feature>